<evidence type="ECO:0000313" key="1">
    <source>
        <dbReference type="EMBL" id="KFF03263.1"/>
    </source>
</evidence>
<sequence>MTEFKEIKQLFGITEKNGFSEEEIFVFKNICENIPKVLSDYYSQLGKIKELNNTQDQLIEPQKLKLSKNKDFLIFYVENQWACVWGIDKNDLNIDNPPVYMSYEEQEWSKETNLLTDFLKAMANLQAVFALQFSSDEFAYINDEELKIIKENFKKRDFSFSQWIGIEFYGNFENDVIAVQRNTDYYDLIYASNNEEQFVEMNKILNKLGV</sequence>
<dbReference type="eggNOG" id="ENOG502ZIV6">
    <property type="taxonomic scope" value="Bacteria"/>
</dbReference>
<gene>
    <name evidence="1" type="ORF">IW19_20405</name>
</gene>
<dbReference type="RefSeq" id="WP_035688669.1">
    <property type="nucleotide sequence ID" value="NZ_JPRL01000002.1"/>
</dbReference>
<evidence type="ECO:0000313" key="2">
    <source>
        <dbReference type="Proteomes" id="UP000028715"/>
    </source>
</evidence>
<name>A0A085ZFP9_9FLAO</name>
<dbReference type="EMBL" id="JPRL01000002">
    <property type="protein sequence ID" value="KFF03263.1"/>
    <property type="molecule type" value="Genomic_DNA"/>
</dbReference>
<dbReference type="AlphaFoldDB" id="A0A085ZFP9"/>
<dbReference type="STRING" id="362418.IW19_20405"/>
<organism evidence="1 2">
    <name type="scientific">Flavobacterium reichenbachii</name>
    <dbReference type="NCBI Taxonomy" id="362418"/>
    <lineage>
        <taxon>Bacteria</taxon>
        <taxon>Pseudomonadati</taxon>
        <taxon>Bacteroidota</taxon>
        <taxon>Flavobacteriia</taxon>
        <taxon>Flavobacteriales</taxon>
        <taxon>Flavobacteriaceae</taxon>
        <taxon>Flavobacterium</taxon>
    </lineage>
</organism>
<protein>
    <recommendedName>
        <fullName evidence="3">Knr4/Smi1-like domain-containing protein</fullName>
    </recommendedName>
</protein>
<comment type="caution">
    <text evidence="1">The sequence shown here is derived from an EMBL/GenBank/DDBJ whole genome shotgun (WGS) entry which is preliminary data.</text>
</comment>
<dbReference type="OrthoDB" id="515110at2"/>
<accession>A0A085ZFP9</accession>
<proteinExistence type="predicted"/>
<reference evidence="1 2" key="1">
    <citation type="submission" date="2014-07" db="EMBL/GenBank/DDBJ databases">
        <title>Genome of Flavobacterium reichenbachii LMG 25512.</title>
        <authorList>
            <person name="Stropko S.J."/>
            <person name="Pipes S.E."/>
            <person name="Newman J.D."/>
        </authorList>
    </citation>
    <scope>NUCLEOTIDE SEQUENCE [LARGE SCALE GENOMIC DNA]</scope>
    <source>
        <strain evidence="1 2">LMG 25512</strain>
    </source>
</reference>
<evidence type="ECO:0008006" key="3">
    <source>
        <dbReference type="Google" id="ProtNLM"/>
    </source>
</evidence>
<keyword evidence="2" id="KW-1185">Reference proteome</keyword>
<dbReference type="Proteomes" id="UP000028715">
    <property type="component" value="Unassembled WGS sequence"/>
</dbReference>